<dbReference type="Pfam" id="PF22688">
    <property type="entry name" value="Hda_lid"/>
    <property type="match status" value="1"/>
</dbReference>
<evidence type="ECO:0000259" key="1">
    <source>
        <dbReference type="Pfam" id="PF22688"/>
    </source>
</evidence>
<keyword evidence="3" id="KW-1185">Reference proteome</keyword>
<reference evidence="2 3" key="1">
    <citation type="submission" date="2020-03" db="EMBL/GenBank/DDBJ databases">
        <title>Genomic Encyclopedia of Type Strains, Phase IV (KMG-IV): sequencing the most valuable type-strain genomes for metagenomic binning, comparative biology and taxonomic classification.</title>
        <authorList>
            <person name="Goeker M."/>
        </authorList>
    </citation>
    <scope>NUCLEOTIDE SEQUENCE [LARGE SCALE GENOMIC DNA]</scope>
    <source>
        <strain evidence="2 3">DSM 16846</strain>
    </source>
</reference>
<dbReference type="InterPro" id="IPR027417">
    <property type="entry name" value="P-loop_NTPase"/>
</dbReference>
<comment type="caution">
    <text evidence="2">The sequence shown here is derived from an EMBL/GenBank/DDBJ whole genome shotgun (WGS) entry which is preliminary data.</text>
</comment>
<dbReference type="PANTHER" id="PTHR30050">
    <property type="entry name" value="CHROMOSOMAL REPLICATION INITIATOR PROTEIN DNAA"/>
    <property type="match status" value="1"/>
</dbReference>
<dbReference type="EMBL" id="JAATJC010000001">
    <property type="protein sequence ID" value="NJC05938.1"/>
    <property type="molecule type" value="Genomic_DNA"/>
</dbReference>
<dbReference type="Proteomes" id="UP000558192">
    <property type="component" value="Unassembled WGS sequence"/>
</dbReference>
<accession>A0A7X5Y681</accession>
<dbReference type="Gene3D" id="3.40.50.300">
    <property type="entry name" value="P-loop containing nucleotide triphosphate hydrolases"/>
    <property type="match status" value="1"/>
</dbReference>
<protein>
    <recommendedName>
        <fullName evidence="1">Hda lid domain-containing protein</fullName>
    </recommendedName>
</protein>
<dbReference type="RefSeq" id="WP_342448495.1">
    <property type="nucleotide sequence ID" value="NZ_JAATJC010000001.1"/>
</dbReference>
<dbReference type="Gene3D" id="1.10.8.60">
    <property type="match status" value="1"/>
</dbReference>
<feature type="domain" description="Hda lid" evidence="1">
    <location>
        <begin position="137"/>
        <end position="196"/>
    </location>
</feature>
<dbReference type="SUPFAM" id="SSF52540">
    <property type="entry name" value="P-loop containing nucleoside triphosphate hydrolases"/>
    <property type="match status" value="1"/>
</dbReference>
<organism evidence="2 3">
    <name type="scientific">Sphingomonas kaistensis</name>
    <dbReference type="NCBI Taxonomy" id="298708"/>
    <lineage>
        <taxon>Bacteria</taxon>
        <taxon>Pseudomonadati</taxon>
        <taxon>Pseudomonadota</taxon>
        <taxon>Alphaproteobacteria</taxon>
        <taxon>Sphingomonadales</taxon>
        <taxon>Sphingomonadaceae</taxon>
        <taxon>Sphingomonas</taxon>
    </lineage>
</organism>
<evidence type="ECO:0000313" key="3">
    <source>
        <dbReference type="Proteomes" id="UP000558192"/>
    </source>
</evidence>
<gene>
    <name evidence="2" type="ORF">GGQ97_001731</name>
</gene>
<name>A0A7X5Y681_9SPHN</name>
<evidence type="ECO:0000313" key="2">
    <source>
        <dbReference type="EMBL" id="NJC05938.1"/>
    </source>
</evidence>
<dbReference type="GO" id="GO:0003688">
    <property type="term" value="F:DNA replication origin binding"/>
    <property type="evidence" value="ECO:0007669"/>
    <property type="project" value="TreeGrafter"/>
</dbReference>
<dbReference type="AlphaFoldDB" id="A0A7X5Y681"/>
<dbReference type="GO" id="GO:0006270">
    <property type="term" value="P:DNA replication initiation"/>
    <property type="evidence" value="ECO:0007669"/>
    <property type="project" value="TreeGrafter"/>
</dbReference>
<dbReference type="PANTHER" id="PTHR30050:SF5">
    <property type="entry name" value="DNAA REGULATORY INACTIVATOR HDA"/>
    <property type="match status" value="1"/>
</dbReference>
<dbReference type="GO" id="GO:0005886">
    <property type="term" value="C:plasma membrane"/>
    <property type="evidence" value="ECO:0007669"/>
    <property type="project" value="TreeGrafter"/>
</dbReference>
<proteinExistence type="predicted"/>
<dbReference type="InterPro" id="IPR055199">
    <property type="entry name" value="Hda_lid"/>
</dbReference>
<sequence>MRGPDQIALPLDWPQGSDDSRFIVSAANQAAFDHFQRWSSWPVRSTILTGPRRSGRSLLARNFVARVGGRLFDPADRHDEEALFHAWNQAQETGRPLVMVADHAPPRWEVSLPDLRTRLAITPVTTIEQPDDALFAALIRRLFADRGLHLPDEALRYVGDRVTRDYWTAERVVEAIDRFAIAANARLSLPTVRRALISGGIIEGGQEE</sequence>